<dbReference type="EMBL" id="NKCL01000037">
    <property type="protein sequence ID" value="RSL86904.1"/>
    <property type="molecule type" value="Genomic_DNA"/>
</dbReference>
<dbReference type="AlphaFoldDB" id="A0A428SAV0"/>
<proteinExistence type="predicted"/>
<keyword evidence="2" id="KW-1185">Reference proteome</keyword>
<sequence length="331" mass="38278">METLNLESQEREHLLYSVDQILHLKTIPDDSSSHGPKEVQVRVKKLEPEWTFSCGMLVEILPDSARHLCLDEGTQAFLKLFDRRFARSLRRCEKIGPWSADVEDEFLHKLKSGDLEEFLDMLQAEEEDDEEEDDEDWDAAEEEASLADMMLNYFRAEFATYSALQKHQGDLIPRLFTKVTLQVVQPDIPLDEKQQDICLVKGILLEYLEGFTLSSLAKFAPKSSWQNIVDQGIRITHVLSDNNILNTDVRPDNFMAVPKGNGEYRVCMIDFGHCRIRREDESDLDWGRAKWSYDEEGAIGVVMRGDLAKIRFQLHYEHSGRYVEWADGEDD</sequence>
<name>A0A428SAV0_9HYPO</name>
<evidence type="ECO:0008006" key="3">
    <source>
        <dbReference type="Google" id="ProtNLM"/>
    </source>
</evidence>
<dbReference type="Proteomes" id="UP000287972">
    <property type="component" value="Unassembled WGS sequence"/>
</dbReference>
<accession>A0A428SAV0</accession>
<comment type="caution">
    <text evidence="1">The sequence shown here is derived from an EMBL/GenBank/DDBJ whole genome shotgun (WGS) entry which is preliminary data.</text>
</comment>
<dbReference type="SUPFAM" id="SSF56112">
    <property type="entry name" value="Protein kinase-like (PK-like)"/>
    <property type="match status" value="1"/>
</dbReference>
<gene>
    <name evidence="1" type="ORF">CEP51_002546</name>
</gene>
<protein>
    <recommendedName>
        <fullName evidence="3">Protein kinase domain-containing protein</fullName>
    </recommendedName>
</protein>
<evidence type="ECO:0000313" key="1">
    <source>
        <dbReference type="EMBL" id="RSL86904.1"/>
    </source>
</evidence>
<dbReference type="InterPro" id="IPR011009">
    <property type="entry name" value="Kinase-like_dom_sf"/>
</dbReference>
<evidence type="ECO:0000313" key="2">
    <source>
        <dbReference type="Proteomes" id="UP000287972"/>
    </source>
</evidence>
<organism evidence="1 2">
    <name type="scientific">Fusarium floridanum</name>
    <dbReference type="NCBI Taxonomy" id="1325733"/>
    <lineage>
        <taxon>Eukaryota</taxon>
        <taxon>Fungi</taxon>
        <taxon>Dikarya</taxon>
        <taxon>Ascomycota</taxon>
        <taxon>Pezizomycotina</taxon>
        <taxon>Sordariomycetes</taxon>
        <taxon>Hypocreomycetidae</taxon>
        <taxon>Hypocreales</taxon>
        <taxon>Nectriaceae</taxon>
        <taxon>Fusarium</taxon>
        <taxon>Fusarium solani species complex</taxon>
    </lineage>
</organism>
<dbReference type="Gene3D" id="1.10.510.10">
    <property type="entry name" value="Transferase(Phosphotransferase) domain 1"/>
    <property type="match status" value="1"/>
</dbReference>
<reference evidence="1 2" key="1">
    <citation type="submission" date="2017-06" db="EMBL/GenBank/DDBJ databases">
        <title>Comparative genomic analysis of Ambrosia Fusariam Clade fungi.</title>
        <authorList>
            <person name="Stajich J.E."/>
            <person name="Carrillo J."/>
            <person name="Kijimoto T."/>
            <person name="Eskalen A."/>
            <person name="O'Donnell K."/>
            <person name="Kasson M."/>
        </authorList>
    </citation>
    <scope>NUCLEOTIDE SEQUENCE [LARGE SCALE GENOMIC DNA]</scope>
    <source>
        <strain evidence="1 2">NRRL62606</strain>
    </source>
</reference>